<dbReference type="PANTHER" id="PTHR31415:SF172">
    <property type="entry name" value="TRANSMEMBRANE PROTEIN"/>
    <property type="match status" value="1"/>
</dbReference>
<sequence length="208" mass="23784">MASQTSANPFGYPTPSDTRRHGRWWSRPIVTMPATGDRAATFKESAVYFSPLLGSLFTAMAMFLIFLFTDKADQHAKFSIQSIAISPSTATYHVDFLVRNPSSRYSIYYNDPDASVRFGDVNVAVFYIVHERKYGDHTAFSLVFDAGELINGTDDVELHIKLRGMHKRYIDYDEAGHFDIRCQNLSRSKENIEKINCHSYFTQLRMLI</sequence>
<dbReference type="AlphaFoldDB" id="A0ABC8LHZ1"/>
<dbReference type="PANTHER" id="PTHR31415">
    <property type="entry name" value="OS05G0367900 PROTEIN"/>
    <property type="match status" value="1"/>
</dbReference>
<keyword evidence="4" id="KW-0812">Transmembrane</keyword>
<dbReference type="InterPro" id="IPR044839">
    <property type="entry name" value="NDR1-like"/>
</dbReference>
<protein>
    <recommendedName>
        <fullName evidence="7">Late embryogenesis abundant protein LEA-2 subgroup domain-containing protein</fullName>
    </recommendedName>
</protein>
<evidence type="ECO:0000256" key="2">
    <source>
        <dbReference type="ARBA" id="ARBA00023136"/>
    </source>
</evidence>
<accession>A0ABC8LHZ1</accession>
<dbReference type="Proteomes" id="UP001642260">
    <property type="component" value="Unassembled WGS sequence"/>
</dbReference>
<dbReference type="GO" id="GO:0016020">
    <property type="term" value="C:membrane"/>
    <property type="evidence" value="ECO:0007669"/>
    <property type="project" value="UniProtKB-SubCell"/>
</dbReference>
<gene>
    <name evidence="5" type="ORF">ERUC_LOCUS35752</name>
</gene>
<name>A0ABC8LHZ1_ERUVS</name>
<evidence type="ECO:0000256" key="3">
    <source>
        <dbReference type="SAM" id="MobiDB-lite"/>
    </source>
</evidence>
<dbReference type="EMBL" id="CAKOAT010581820">
    <property type="protein sequence ID" value="CAH8383269.1"/>
    <property type="molecule type" value="Genomic_DNA"/>
</dbReference>
<feature type="transmembrane region" description="Helical" evidence="4">
    <location>
        <begin position="46"/>
        <end position="68"/>
    </location>
</feature>
<keyword evidence="4" id="KW-1133">Transmembrane helix</keyword>
<evidence type="ECO:0000256" key="4">
    <source>
        <dbReference type="SAM" id="Phobius"/>
    </source>
</evidence>
<evidence type="ECO:0000256" key="1">
    <source>
        <dbReference type="ARBA" id="ARBA00004370"/>
    </source>
</evidence>
<comment type="caution">
    <text evidence="5">The sequence shown here is derived from an EMBL/GenBank/DDBJ whole genome shotgun (WGS) entry which is preliminary data.</text>
</comment>
<proteinExistence type="predicted"/>
<evidence type="ECO:0000313" key="5">
    <source>
        <dbReference type="EMBL" id="CAH8383269.1"/>
    </source>
</evidence>
<keyword evidence="6" id="KW-1185">Reference proteome</keyword>
<evidence type="ECO:0000313" key="6">
    <source>
        <dbReference type="Proteomes" id="UP001642260"/>
    </source>
</evidence>
<reference evidence="5 6" key="1">
    <citation type="submission" date="2022-03" db="EMBL/GenBank/DDBJ databases">
        <authorList>
            <person name="Macdonald S."/>
            <person name="Ahmed S."/>
            <person name="Newling K."/>
        </authorList>
    </citation>
    <scope>NUCLEOTIDE SEQUENCE [LARGE SCALE GENOMIC DNA]</scope>
</reference>
<feature type="region of interest" description="Disordered" evidence="3">
    <location>
        <begin position="1"/>
        <end position="20"/>
    </location>
</feature>
<evidence type="ECO:0008006" key="7">
    <source>
        <dbReference type="Google" id="ProtNLM"/>
    </source>
</evidence>
<keyword evidence="2 4" id="KW-0472">Membrane</keyword>
<organism evidence="5 6">
    <name type="scientific">Eruca vesicaria subsp. sativa</name>
    <name type="common">Garden rocket</name>
    <name type="synonym">Eruca sativa</name>
    <dbReference type="NCBI Taxonomy" id="29727"/>
    <lineage>
        <taxon>Eukaryota</taxon>
        <taxon>Viridiplantae</taxon>
        <taxon>Streptophyta</taxon>
        <taxon>Embryophyta</taxon>
        <taxon>Tracheophyta</taxon>
        <taxon>Spermatophyta</taxon>
        <taxon>Magnoliopsida</taxon>
        <taxon>eudicotyledons</taxon>
        <taxon>Gunneridae</taxon>
        <taxon>Pentapetalae</taxon>
        <taxon>rosids</taxon>
        <taxon>malvids</taxon>
        <taxon>Brassicales</taxon>
        <taxon>Brassicaceae</taxon>
        <taxon>Brassiceae</taxon>
        <taxon>Eruca</taxon>
    </lineage>
</organism>
<comment type="subcellular location">
    <subcellularLocation>
        <location evidence="1">Membrane</location>
    </subcellularLocation>
</comment>